<dbReference type="RefSeq" id="WP_015749378.1">
    <property type="nucleotide sequence ID" value="NC_013235.1"/>
</dbReference>
<dbReference type="HOGENOM" id="CLU_060397_1_1_11"/>
<organism evidence="2 3">
    <name type="scientific">Nakamurella multipartita (strain ATCC 700099 / DSM 44233 / CIP 104796 / JCM 9543 / NBRC 105858 / Y-104)</name>
    <name type="common">Microsphaera multipartita</name>
    <dbReference type="NCBI Taxonomy" id="479431"/>
    <lineage>
        <taxon>Bacteria</taxon>
        <taxon>Bacillati</taxon>
        <taxon>Actinomycetota</taxon>
        <taxon>Actinomycetes</taxon>
        <taxon>Nakamurellales</taxon>
        <taxon>Nakamurellaceae</taxon>
        <taxon>Nakamurella</taxon>
    </lineage>
</organism>
<dbReference type="PANTHER" id="PTHR42912">
    <property type="entry name" value="METHYLTRANSFERASE"/>
    <property type="match status" value="1"/>
</dbReference>
<accession>C8XJJ2</accession>
<dbReference type="Proteomes" id="UP000002218">
    <property type="component" value="Chromosome"/>
</dbReference>
<proteinExistence type="predicted"/>
<keyword evidence="2" id="KW-0489">Methyltransferase</keyword>
<protein>
    <submittedName>
        <fullName evidence="2">Methyltransferase type 11</fullName>
    </submittedName>
</protein>
<dbReference type="GO" id="GO:0008168">
    <property type="term" value="F:methyltransferase activity"/>
    <property type="evidence" value="ECO:0007669"/>
    <property type="project" value="UniProtKB-KW"/>
</dbReference>
<reference evidence="3" key="1">
    <citation type="submission" date="2009-09" db="EMBL/GenBank/DDBJ databases">
        <title>The complete genome of Nakamurella multipartita DSM 44233.</title>
        <authorList>
            <consortium name="US DOE Joint Genome Institute (JGI-PGF)"/>
            <person name="Lucas S."/>
            <person name="Copeland A."/>
            <person name="Lapidus A."/>
            <person name="Glavina del Rio T."/>
            <person name="Dalin E."/>
            <person name="Tice H."/>
            <person name="Bruce D."/>
            <person name="Goodwin L."/>
            <person name="Pitluck S."/>
            <person name="Kyrpides N."/>
            <person name="Mavromatis K."/>
            <person name="Ivanova N."/>
            <person name="Ovchinnikova G."/>
            <person name="Sims D."/>
            <person name="Meincke L."/>
            <person name="Brettin T."/>
            <person name="Detter J.C."/>
            <person name="Han C."/>
            <person name="Larimer F."/>
            <person name="Land M."/>
            <person name="Hauser L."/>
            <person name="Markowitz V."/>
            <person name="Cheng J.-F."/>
            <person name="Hugenholtz P."/>
            <person name="Woyke T."/>
            <person name="Wu D."/>
            <person name="Klenk H.-P."/>
            <person name="Eisen J.A."/>
        </authorList>
    </citation>
    <scope>NUCLEOTIDE SEQUENCE [LARGE SCALE GENOMIC DNA]</scope>
    <source>
        <strain evidence="3">ATCC 700099 / DSM 44233 / CIP 104796 / JCM 9543 / NBRC 105858 / Y-104</strain>
    </source>
</reference>
<dbReference type="GO" id="GO:0032259">
    <property type="term" value="P:methylation"/>
    <property type="evidence" value="ECO:0007669"/>
    <property type="project" value="UniProtKB-KW"/>
</dbReference>
<dbReference type="eggNOG" id="COG2226">
    <property type="taxonomic scope" value="Bacteria"/>
</dbReference>
<dbReference type="Gene3D" id="3.40.50.150">
    <property type="entry name" value="Vaccinia Virus protein VP39"/>
    <property type="match status" value="1"/>
</dbReference>
<dbReference type="CDD" id="cd02440">
    <property type="entry name" value="AdoMet_MTases"/>
    <property type="match status" value="1"/>
</dbReference>
<dbReference type="STRING" id="479431.Namu_4265"/>
<dbReference type="InterPro" id="IPR041698">
    <property type="entry name" value="Methyltransf_25"/>
</dbReference>
<gene>
    <name evidence="2" type="ordered locus">Namu_4265</name>
</gene>
<dbReference type="InParanoid" id="C8XJJ2"/>
<keyword evidence="2" id="KW-0808">Transferase</keyword>
<dbReference type="OrthoDB" id="9805171at2"/>
<keyword evidence="3" id="KW-1185">Reference proteome</keyword>
<dbReference type="Pfam" id="PF13649">
    <property type="entry name" value="Methyltransf_25"/>
    <property type="match status" value="1"/>
</dbReference>
<dbReference type="InterPro" id="IPR029063">
    <property type="entry name" value="SAM-dependent_MTases_sf"/>
</dbReference>
<dbReference type="SUPFAM" id="SSF53335">
    <property type="entry name" value="S-adenosyl-L-methionine-dependent methyltransferases"/>
    <property type="match status" value="1"/>
</dbReference>
<sequence length="215" mass="23246">MLAHLERTRTAYDTVAVDYARTLEGLMADSPADQAVLADFAAAVRSDGQAQVSGQVVDVGCGPGRITIHLHELGLPVRGIDLSPAMVAEARRRYPHLDFQVGCLTELDLPDASVAGLVAWYSIIHLPPGERPAAFAEFGRVLRPGGRLQFAFQVGDGPVEIEQAYGHRVSATAYRLDPDHIEQLLRAAGFTVLTRQVRGPIEPETTPQAYLLAGR</sequence>
<evidence type="ECO:0000313" key="2">
    <source>
        <dbReference type="EMBL" id="ACV80553.1"/>
    </source>
</evidence>
<dbReference type="AlphaFoldDB" id="C8XJJ2"/>
<reference evidence="2 3" key="2">
    <citation type="journal article" date="2010" name="Stand. Genomic Sci.">
        <title>Complete genome sequence of Nakamurella multipartita type strain (Y-104).</title>
        <authorList>
            <person name="Tice H."/>
            <person name="Mayilraj S."/>
            <person name="Sims D."/>
            <person name="Lapidus A."/>
            <person name="Nolan M."/>
            <person name="Lucas S."/>
            <person name="Glavina Del Rio T."/>
            <person name="Copeland A."/>
            <person name="Cheng J.F."/>
            <person name="Meincke L."/>
            <person name="Bruce D."/>
            <person name="Goodwin L."/>
            <person name="Pitluck S."/>
            <person name="Ivanova N."/>
            <person name="Mavromatis K."/>
            <person name="Ovchinnikova G."/>
            <person name="Pati A."/>
            <person name="Chen A."/>
            <person name="Palaniappan K."/>
            <person name="Land M."/>
            <person name="Hauser L."/>
            <person name="Chang Y.J."/>
            <person name="Jeffries C.D."/>
            <person name="Detter J.C."/>
            <person name="Brettin T."/>
            <person name="Rohde M."/>
            <person name="Goker M."/>
            <person name="Bristow J."/>
            <person name="Eisen J.A."/>
            <person name="Markowitz V."/>
            <person name="Hugenholtz P."/>
            <person name="Kyrpides N.C."/>
            <person name="Klenk H.P."/>
            <person name="Chen F."/>
        </authorList>
    </citation>
    <scope>NUCLEOTIDE SEQUENCE [LARGE SCALE GENOMIC DNA]</scope>
    <source>
        <strain evidence="3">ATCC 700099 / DSM 44233 / CIP 104796 / JCM 9543 / NBRC 105858 / Y-104</strain>
    </source>
</reference>
<name>C8XJJ2_NAKMY</name>
<evidence type="ECO:0000259" key="1">
    <source>
        <dbReference type="Pfam" id="PF13649"/>
    </source>
</evidence>
<evidence type="ECO:0000313" key="3">
    <source>
        <dbReference type="Proteomes" id="UP000002218"/>
    </source>
</evidence>
<dbReference type="EMBL" id="CP001737">
    <property type="protein sequence ID" value="ACV80553.1"/>
    <property type="molecule type" value="Genomic_DNA"/>
</dbReference>
<dbReference type="InterPro" id="IPR050508">
    <property type="entry name" value="Methyltransf_Superfamily"/>
</dbReference>
<feature type="domain" description="Methyltransferase" evidence="1">
    <location>
        <begin position="56"/>
        <end position="146"/>
    </location>
</feature>
<dbReference type="KEGG" id="nml:Namu_4265"/>